<name>B8C4F8_THAPS</name>
<reference evidence="3 4" key="2">
    <citation type="journal article" date="2008" name="Nature">
        <title>The Phaeodactylum genome reveals the evolutionary history of diatom genomes.</title>
        <authorList>
            <person name="Bowler C."/>
            <person name="Allen A.E."/>
            <person name="Badger J.H."/>
            <person name="Grimwood J."/>
            <person name="Jabbari K."/>
            <person name="Kuo A."/>
            <person name="Maheswari U."/>
            <person name="Martens C."/>
            <person name="Maumus F."/>
            <person name="Otillar R.P."/>
            <person name="Rayko E."/>
            <person name="Salamov A."/>
            <person name="Vandepoele K."/>
            <person name="Beszteri B."/>
            <person name="Gruber A."/>
            <person name="Heijde M."/>
            <person name="Katinka M."/>
            <person name="Mock T."/>
            <person name="Valentin K."/>
            <person name="Verret F."/>
            <person name="Berges J.A."/>
            <person name="Brownlee C."/>
            <person name="Cadoret J.P."/>
            <person name="Chiovitti A."/>
            <person name="Choi C.J."/>
            <person name="Coesel S."/>
            <person name="De Martino A."/>
            <person name="Detter J.C."/>
            <person name="Durkin C."/>
            <person name="Falciatore A."/>
            <person name="Fournet J."/>
            <person name="Haruta M."/>
            <person name="Huysman M.J."/>
            <person name="Jenkins B.D."/>
            <person name="Jiroutova K."/>
            <person name="Jorgensen R.E."/>
            <person name="Joubert Y."/>
            <person name="Kaplan A."/>
            <person name="Kroger N."/>
            <person name="Kroth P.G."/>
            <person name="La Roche J."/>
            <person name="Lindquist E."/>
            <person name="Lommer M."/>
            <person name="Martin-Jezequel V."/>
            <person name="Lopez P.J."/>
            <person name="Lucas S."/>
            <person name="Mangogna M."/>
            <person name="McGinnis K."/>
            <person name="Medlin L.K."/>
            <person name="Montsant A."/>
            <person name="Oudot-Le Secq M.P."/>
            <person name="Napoli C."/>
            <person name="Obornik M."/>
            <person name="Parker M.S."/>
            <person name="Petit J.L."/>
            <person name="Porcel B.M."/>
            <person name="Poulsen N."/>
            <person name="Robison M."/>
            <person name="Rychlewski L."/>
            <person name="Rynearson T.A."/>
            <person name="Schmutz J."/>
            <person name="Shapiro H."/>
            <person name="Siaut M."/>
            <person name="Stanley M."/>
            <person name="Sussman M.R."/>
            <person name="Taylor A.R."/>
            <person name="Vardi A."/>
            <person name="von Dassow P."/>
            <person name="Vyverman W."/>
            <person name="Willis A."/>
            <person name="Wyrwicz L.S."/>
            <person name="Rokhsar D.S."/>
            <person name="Weissenbach J."/>
            <person name="Armbrust E.V."/>
            <person name="Green B.R."/>
            <person name="Van de Peer Y."/>
            <person name="Grigoriev I.V."/>
        </authorList>
    </citation>
    <scope>NUCLEOTIDE SEQUENCE [LARGE SCALE GENOMIC DNA]</scope>
    <source>
        <strain evidence="3 4">CCMP1335</strain>
    </source>
</reference>
<sequence>MAVLIGLEPIPMARMSMKFDVRAEYFQWKAEQGDAEFQQRYIQEYIVPLLQQNDDGRDVQKEQDLSMLDSIIQSKAIRPSEIPWQIQRKERWEELVECAPDRDLDLPLWKLANVVKGIVMKGADVKKDKGLKKDTDMKTVRESTTFKSRHNPFISSEAFAKESRNKKRQQSNSTVSGKKSKATRQTIEDQFNIPSTDITKVRKKIKAIVQDANHDELTVRGVRMKLEKWLGGMILLDHKSVIKALVIEAINEDRGSDRK</sequence>
<dbReference type="PaxDb" id="35128-Thaps6481"/>
<gene>
    <name evidence="3" type="ORF">THAPSDRAFT_6481</name>
</gene>
<evidence type="ECO:0000256" key="1">
    <source>
        <dbReference type="SAM" id="MobiDB-lite"/>
    </source>
</evidence>
<dbReference type="SUPFAM" id="SSF109715">
    <property type="entry name" value="DEK C-terminal domain"/>
    <property type="match status" value="1"/>
</dbReference>
<keyword evidence="4" id="KW-1185">Reference proteome</keyword>
<dbReference type="eggNOG" id="KOG0051">
    <property type="taxonomic scope" value="Eukaryota"/>
</dbReference>
<evidence type="ECO:0000259" key="2">
    <source>
        <dbReference type="PROSITE" id="PS51998"/>
    </source>
</evidence>
<dbReference type="Proteomes" id="UP000001449">
    <property type="component" value="Chromosome 6"/>
</dbReference>
<protein>
    <recommendedName>
        <fullName evidence="2">DEK-C domain-containing protein</fullName>
    </recommendedName>
</protein>
<evidence type="ECO:0000313" key="3">
    <source>
        <dbReference type="EMBL" id="EED91715.1"/>
    </source>
</evidence>
<proteinExistence type="predicted"/>
<reference evidence="3 4" key="1">
    <citation type="journal article" date="2004" name="Science">
        <title>The genome of the diatom Thalassiosira pseudonana: ecology, evolution, and metabolism.</title>
        <authorList>
            <person name="Armbrust E.V."/>
            <person name="Berges J.A."/>
            <person name="Bowler C."/>
            <person name="Green B.R."/>
            <person name="Martinez D."/>
            <person name="Putnam N.H."/>
            <person name="Zhou S."/>
            <person name="Allen A.E."/>
            <person name="Apt K.E."/>
            <person name="Bechner M."/>
            <person name="Brzezinski M.A."/>
            <person name="Chaal B.K."/>
            <person name="Chiovitti A."/>
            <person name="Davis A.K."/>
            <person name="Demarest M.S."/>
            <person name="Detter J.C."/>
            <person name="Glavina T."/>
            <person name="Goodstein D."/>
            <person name="Hadi M.Z."/>
            <person name="Hellsten U."/>
            <person name="Hildebrand M."/>
            <person name="Jenkins B.D."/>
            <person name="Jurka J."/>
            <person name="Kapitonov V.V."/>
            <person name="Kroger N."/>
            <person name="Lau W.W."/>
            <person name="Lane T.W."/>
            <person name="Larimer F.W."/>
            <person name="Lippmeier J.C."/>
            <person name="Lucas S."/>
            <person name="Medina M."/>
            <person name="Montsant A."/>
            <person name="Obornik M."/>
            <person name="Parker M.S."/>
            <person name="Palenik B."/>
            <person name="Pazour G.J."/>
            <person name="Richardson P.M."/>
            <person name="Rynearson T.A."/>
            <person name="Saito M.A."/>
            <person name="Schwartz D.C."/>
            <person name="Thamatrakoln K."/>
            <person name="Valentin K."/>
            <person name="Vardi A."/>
            <person name="Wilkerson F.P."/>
            <person name="Rokhsar D.S."/>
        </authorList>
    </citation>
    <scope>NUCLEOTIDE SEQUENCE [LARGE SCALE GENOMIC DNA]</scope>
    <source>
        <strain evidence="3 4">CCMP1335</strain>
    </source>
</reference>
<dbReference type="AlphaFoldDB" id="B8C4F8"/>
<organism evidence="3 4">
    <name type="scientific">Thalassiosira pseudonana</name>
    <name type="common">Marine diatom</name>
    <name type="synonym">Cyclotella nana</name>
    <dbReference type="NCBI Taxonomy" id="35128"/>
    <lineage>
        <taxon>Eukaryota</taxon>
        <taxon>Sar</taxon>
        <taxon>Stramenopiles</taxon>
        <taxon>Ochrophyta</taxon>
        <taxon>Bacillariophyta</taxon>
        <taxon>Coscinodiscophyceae</taxon>
        <taxon>Thalassiosirophycidae</taxon>
        <taxon>Thalassiosirales</taxon>
        <taxon>Thalassiosiraceae</taxon>
        <taxon>Thalassiosira</taxon>
    </lineage>
</organism>
<evidence type="ECO:0000313" key="4">
    <source>
        <dbReference type="Proteomes" id="UP000001449"/>
    </source>
</evidence>
<feature type="compositionally biased region" description="Polar residues" evidence="1">
    <location>
        <begin position="170"/>
        <end position="186"/>
    </location>
</feature>
<dbReference type="EMBL" id="CM000643">
    <property type="protein sequence ID" value="EED91715.1"/>
    <property type="molecule type" value="Genomic_DNA"/>
</dbReference>
<dbReference type="PROSITE" id="PS51998">
    <property type="entry name" value="DEK_C"/>
    <property type="match status" value="1"/>
</dbReference>
<dbReference type="GeneID" id="7442784"/>
<accession>B8C4F8</accession>
<dbReference type="RefSeq" id="XP_002291608.1">
    <property type="nucleotide sequence ID" value="XM_002291572.1"/>
</dbReference>
<dbReference type="KEGG" id="tps:THAPSDRAFT_6481"/>
<feature type="region of interest" description="Disordered" evidence="1">
    <location>
        <begin position="159"/>
        <end position="186"/>
    </location>
</feature>
<feature type="domain" description="DEK-C" evidence="2">
    <location>
        <begin position="195"/>
        <end position="251"/>
    </location>
</feature>
<dbReference type="InterPro" id="IPR014876">
    <property type="entry name" value="DEK_C"/>
</dbReference>
<dbReference type="HOGENOM" id="CLU_1075557_0_0_1"/>
<dbReference type="Pfam" id="PF08766">
    <property type="entry name" value="DEK_C"/>
    <property type="match status" value="1"/>
</dbReference>
<dbReference type="InParanoid" id="B8C4F8"/>